<evidence type="ECO:0000313" key="1">
    <source>
        <dbReference type="EMBL" id="GAF77193.1"/>
    </source>
</evidence>
<dbReference type="InterPro" id="IPR027417">
    <property type="entry name" value="P-loop_NTPase"/>
</dbReference>
<comment type="caution">
    <text evidence="1">The sequence shown here is derived from an EMBL/GenBank/DDBJ whole genome shotgun (WGS) entry which is preliminary data.</text>
</comment>
<gene>
    <name evidence="1" type="ORF">S01H1_15903</name>
</gene>
<proteinExistence type="predicted"/>
<name>X0S821_9ZZZZ</name>
<dbReference type="AlphaFoldDB" id="X0S821"/>
<sequence length="220" mass="25433">KVIFNDRRVLIIDESSKIKQSDHNKIIKLYPNSIIIYLGDICQLGPIPSPIEPNPKSIDFSKFHTIVYKKNYRCKCPKLKVILDSLRGLILGNHDLNMINKYAMDSLKNNKGTDDNYTTNDYIISGTKDKCIFYTEKHKDKPKRWLIKAPSKGLYVGDIIIQETQPPNSELRHCFTAHSLQGITIKNPNKIYIDPVSIFTKQMFYTILSRVEYLNQIVLI</sequence>
<dbReference type="SUPFAM" id="SSF52540">
    <property type="entry name" value="P-loop containing nucleoside triphosphate hydrolases"/>
    <property type="match status" value="1"/>
</dbReference>
<reference evidence="1" key="1">
    <citation type="journal article" date="2014" name="Front. Microbiol.">
        <title>High frequency of phylogenetically diverse reductive dehalogenase-homologous genes in deep subseafloor sedimentary metagenomes.</title>
        <authorList>
            <person name="Kawai M."/>
            <person name="Futagami T."/>
            <person name="Toyoda A."/>
            <person name="Takaki Y."/>
            <person name="Nishi S."/>
            <person name="Hori S."/>
            <person name="Arai W."/>
            <person name="Tsubouchi T."/>
            <person name="Morono Y."/>
            <person name="Uchiyama I."/>
            <person name="Ito T."/>
            <person name="Fujiyama A."/>
            <person name="Inagaki F."/>
            <person name="Takami H."/>
        </authorList>
    </citation>
    <scope>NUCLEOTIDE SEQUENCE</scope>
    <source>
        <strain evidence="1">Expedition CK06-06</strain>
    </source>
</reference>
<evidence type="ECO:0008006" key="2">
    <source>
        <dbReference type="Google" id="ProtNLM"/>
    </source>
</evidence>
<dbReference type="EMBL" id="BARS01008328">
    <property type="protein sequence ID" value="GAF77193.1"/>
    <property type="molecule type" value="Genomic_DNA"/>
</dbReference>
<organism evidence="1">
    <name type="scientific">marine sediment metagenome</name>
    <dbReference type="NCBI Taxonomy" id="412755"/>
    <lineage>
        <taxon>unclassified sequences</taxon>
        <taxon>metagenomes</taxon>
        <taxon>ecological metagenomes</taxon>
    </lineage>
</organism>
<feature type="non-terminal residue" evidence="1">
    <location>
        <position position="1"/>
    </location>
</feature>
<protein>
    <recommendedName>
        <fullName evidence="2">UvrD-like helicase C-terminal domain-containing protein</fullName>
    </recommendedName>
</protein>
<accession>X0S821</accession>